<sequence length="104" mass="11410">MANRGTSDGRRPPNRGRGRGVSRRGQPTINSPTSINHISTSESTIPIDQHTILPIVEEEPQPIEVGDRVVTPSTLQDSFTPEGPSPHSQHALDQRPFLQVINNE</sequence>
<dbReference type="AlphaFoldDB" id="A0A371F439"/>
<dbReference type="EMBL" id="QJKJ01010685">
    <property type="protein sequence ID" value="RDX73015.1"/>
    <property type="molecule type" value="Genomic_DNA"/>
</dbReference>
<accession>A0A371F439</accession>
<keyword evidence="3" id="KW-1185">Reference proteome</keyword>
<dbReference type="Proteomes" id="UP000257109">
    <property type="component" value="Unassembled WGS sequence"/>
</dbReference>
<feature type="region of interest" description="Disordered" evidence="1">
    <location>
        <begin position="1"/>
        <end position="46"/>
    </location>
</feature>
<protein>
    <submittedName>
        <fullName evidence="2">Uncharacterized protein</fullName>
    </submittedName>
</protein>
<gene>
    <name evidence="2" type="ORF">CR513_47431</name>
</gene>
<evidence type="ECO:0000313" key="2">
    <source>
        <dbReference type="EMBL" id="RDX73015.1"/>
    </source>
</evidence>
<feature type="compositionally biased region" description="Polar residues" evidence="1">
    <location>
        <begin position="28"/>
        <end position="46"/>
    </location>
</feature>
<name>A0A371F439_MUCPR</name>
<reference evidence="2" key="1">
    <citation type="submission" date="2018-05" db="EMBL/GenBank/DDBJ databases">
        <title>Draft genome of Mucuna pruriens seed.</title>
        <authorList>
            <person name="Nnadi N.E."/>
            <person name="Vos R."/>
            <person name="Hasami M.H."/>
            <person name="Devisetty U.K."/>
            <person name="Aguiy J.C."/>
        </authorList>
    </citation>
    <scope>NUCLEOTIDE SEQUENCE [LARGE SCALE GENOMIC DNA]</scope>
    <source>
        <strain evidence="2">JCA_2017</strain>
    </source>
</reference>
<organism evidence="2 3">
    <name type="scientific">Mucuna pruriens</name>
    <name type="common">Velvet bean</name>
    <name type="synonym">Dolichos pruriens</name>
    <dbReference type="NCBI Taxonomy" id="157652"/>
    <lineage>
        <taxon>Eukaryota</taxon>
        <taxon>Viridiplantae</taxon>
        <taxon>Streptophyta</taxon>
        <taxon>Embryophyta</taxon>
        <taxon>Tracheophyta</taxon>
        <taxon>Spermatophyta</taxon>
        <taxon>Magnoliopsida</taxon>
        <taxon>eudicotyledons</taxon>
        <taxon>Gunneridae</taxon>
        <taxon>Pentapetalae</taxon>
        <taxon>rosids</taxon>
        <taxon>fabids</taxon>
        <taxon>Fabales</taxon>
        <taxon>Fabaceae</taxon>
        <taxon>Papilionoideae</taxon>
        <taxon>50 kb inversion clade</taxon>
        <taxon>NPAAA clade</taxon>
        <taxon>indigoferoid/millettioid clade</taxon>
        <taxon>Phaseoleae</taxon>
        <taxon>Mucuna</taxon>
    </lineage>
</organism>
<feature type="compositionally biased region" description="Basic residues" evidence="1">
    <location>
        <begin position="12"/>
        <end position="22"/>
    </location>
</feature>
<proteinExistence type="predicted"/>
<feature type="region of interest" description="Disordered" evidence="1">
    <location>
        <begin position="59"/>
        <end position="104"/>
    </location>
</feature>
<comment type="caution">
    <text evidence="2">The sequence shown here is derived from an EMBL/GenBank/DDBJ whole genome shotgun (WGS) entry which is preliminary data.</text>
</comment>
<feature type="non-terminal residue" evidence="2">
    <location>
        <position position="104"/>
    </location>
</feature>
<evidence type="ECO:0000313" key="3">
    <source>
        <dbReference type="Proteomes" id="UP000257109"/>
    </source>
</evidence>
<evidence type="ECO:0000256" key="1">
    <source>
        <dbReference type="SAM" id="MobiDB-lite"/>
    </source>
</evidence>